<feature type="transmembrane region" description="Helical" evidence="1">
    <location>
        <begin position="90"/>
        <end position="113"/>
    </location>
</feature>
<evidence type="ECO:0000313" key="2">
    <source>
        <dbReference type="EMBL" id="MBB6430384.1"/>
    </source>
</evidence>
<proteinExistence type="predicted"/>
<organism evidence="2 3">
    <name type="scientific">Algisphaera agarilytica</name>
    <dbReference type="NCBI Taxonomy" id="1385975"/>
    <lineage>
        <taxon>Bacteria</taxon>
        <taxon>Pseudomonadati</taxon>
        <taxon>Planctomycetota</taxon>
        <taxon>Phycisphaerae</taxon>
        <taxon>Phycisphaerales</taxon>
        <taxon>Phycisphaeraceae</taxon>
        <taxon>Algisphaera</taxon>
    </lineage>
</organism>
<evidence type="ECO:0000313" key="3">
    <source>
        <dbReference type="Proteomes" id="UP000541810"/>
    </source>
</evidence>
<accession>A0A7X0H6Z6</accession>
<gene>
    <name evidence="2" type="ORF">HNQ40_002190</name>
</gene>
<dbReference type="RefSeq" id="WP_184677902.1">
    <property type="nucleotide sequence ID" value="NZ_JACHGY010000001.1"/>
</dbReference>
<keyword evidence="1" id="KW-1133">Transmembrane helix</keyword>
<dbReference type="AlphaFoldDB" id="A0A7X0H6Z6"/>
<protein>
    <submittedName>
        <fullName evidence="2">Uncharacterized protein</fullName>
    </submittedName>
</protein>
<sequence length="207" mass="23038">MSKLSSYELAQELEKETRRPKGQGDGWTLDQHLTEHQRMATWVSINDSPKILIVSHITPGRRKFWFALGAVIIGIITVWGLGLVPPITEFGVVQIAITIGTLALLVASIYASFAHTRMGINKVGLIARPWPPVPGLGVAVPLNNIRRFKVNKPGEGESKDFYELVVLTKDDEQHLIVPKIPLKRDAYLLAMLLIDKVKKYRGGLGNR</sequence>
<evidence type="ECO:0000256" key="1">
    <source>
        <dbReference type="SAM" id="Phobius"/>
    </source>
</evidence>
<name>A0A7X0H6Z6_9BACT</name>
<dbReference type="EMBL" id="JACHGY010000001">
    <property type="protein sequence ID" value="MBB6430384.1"/>
    <property type="molecule type" value="Genomic_DNA"/>
</dbReference>
<keyword evidence="1" id="KW-0472">Membrane</keyword>
<comment type="caution">
    <text evidence="2">The sequence shown here is derived from an EMBL/GenBank/DDBJ whole genome shotgun (WGS) entry which is preliminary data.</text>
</comment>
<keyword evidence="3" id="KW-1185">Reference proteome</keyword>
<dbReference type="Proteomes" id="UP000541810">
    <property type="component" value="Unassembled WGS sequence"/>
</dbReference>
<keyword evidence="1" id="KW-0812">Transmembrane</keyword>
<feature type="transmembrane region" description="Helical" evidence="1">
    <location>
        <begin position="64"/>
        <end position="84"/>
    </location>
</feature>
<reference evidence="2 3" key="1">
    <citation type="submission" date="2020-08" db="EMBL/GenBank/DDBJ databases">
        <title>Genomic Encyclopedia of Type Strains, Phase IV (KMG-IV): sequencing the most valuable type-strain genomes for metagenomic binning, comparative biology and taxonomic classification.</title>
        <authorList>
            <person name="Goeker M."/>
        </authorList>
    </citation>
    <scope>NUCLEOTIDE SEQUENCE [LARGE SCALE GENOMIC DNA]</scope>
    <source>
        <strain evidence="2 3">DSM 103725</strain>
    </source>
</reference>